<evidence type="ECO:0000313" key="3">
    <source>
        <dbReference type="Proteomes" id="UP000286862"/>
    </source>
</evidence>
<dbReference type="Pfam" id="PF02663">
    <property type="entry name" value="FmdE"/>
    <property type="match status" value="1"/>
</dbReference>
<protein>
    <submittedName>
        <fullName evidence="2">FmdE, Molybdenum formylmethanofuran dehydrogenase operon</fullName>
    </submittedName>
</protein>
<dbReference type="InterPro" id="IPR003814">
    <property type="entry name" value="FmdEsu_dom"/>
</dbReference>
<accession>A0A3S3QUU0</accession>
<dbReference type="Gene3D" id="3.30.1330.130">
    <property type="match status" value="1"/>
</dbReference>
<dbReference type="SUPFAM" id="SSF143555">
    <property type="entry name" value="FwdE-like"/>
    <property type="match status" value="1"/>
</dbReference>
<feature type="non-terminal residue" evidence="2">
    <location>
        <position position="1"/>
    </location>
</feature>
<evidence type="ECO:0000259" key="1">
    <source>
        <dbReference type="Pfam" id="PF02663"/>
    </source>
</evidence>
<feature type="domain" description="Formylmethanofuran dehydrogenase subunit E" evidence="1">
    <location>
        <begin position="87"/>
        <end position="147"/>
    </location>
</feature>
<dbReference type="Proteomes" id="UP000286862">
    <property type="component" value="Unassembled WGS sequence"/>
</dbReference>
<evidence type="ECO:0000313" key="2">
    <source>
        <dbReference type="EMBL" id="RWX48346.1"/>
    </source>
</evidence>
<dbReference type="AlphaFoldDB" id="A0A3S3QUU0"/>
<proteinExistence type="predicted"/>
<name>A0A3S3QUU0_9BACT</name>
<gene>
    <name evidence="2" type="ORF">VT99_11102</name>
</gene>
<reference evidence="2 3" key="1">
    <citation type="submission" date="2017-01" db="EMBL/GenBank/DDBJ databases">
        <title>The cable genome- insights into the physiology and evolution of filamentous bacteria capable of sulfide oxidation via long distance electron transfer.</title>
        <authorList>
            <person name="Schreiber L."/>
            <person name="Bjerg J.T."/>
            <person name="Boggild A."/>
            <person name="Van De Vossenberg J."/>
            <person name="Meysman F."/>
            <person name="Nielsen L.P."/>
            <person name="Schramm A."/>
            <person name="Kjeldsen K.U."/>
        </authorList>
    </citation>
    <scope>NUCLEOTIDE SEQUENCE [LARGE SCALE GENOMIC DNA]</scope>
    <source>
        <strain evidence="2">A2</strain>
    </source>
</reference>
<sequence>YDTVSGRAAYLEVDSSAVREKSLIQSSTLFSTAVTEQINAEHLYANATAYAEKFENKIFNGNEFRIVTIANALSAGVSTAAVRAFEFHDHYCPGVTSGVLLAEYIKKYFPADSGSKYFIQAVQPWCKEDALMVLLNATPGKKSYSVAYPSEEDIAAWPNWAKNVSTVAYRYDKESESWEGIALGYTWGETGCPDYGHSVMNKLCTDLWYLDQMGHPEQFVTILKRFNLPRGADPKEYARPGVDPVFLMDYWD</sequence>
<comment type="caution">
    <text evidence="2">The sequence shown here is derived from an EMBL/GenBank/DDBJ whole genome shotgun (WGS) entry which is preliminary data.</text>
</comment>
<dbReference type="EMBL" id="MTKQ01000110">
    <property type="protein sequence ID" value="RWX48346.1"/>
    <property type="molecule type" value="Genomic_DNA"/>
</dbReference>
<organism evidence="2 3">
    <name type="scientific">Candidatus Electrothrix marina</name>
    <dbReference type="NCBI Taxonomy" id="1859130"/>
    <lineage>
        <taxon>Bacteria</taxon>
        <taxon>Pseudomonadati</taxon>
        <taxon>Thermodesulfobacteriota</taxon>
        <taxon>Desulfobulbia</taxon>
        <taxon>Desulfobulbales</taxon>
        <taxon>Desulfobulbaceae</taxon>
        <taxon>Candidatus Electrothrix</taxon>
    </lineage>
</organism>